<dbReference type="Proteomes" id="UP000441523">
    <property type="component" value="Unassembled WGS sequence"/>
</dbReference>
<dbReference type="Pfam" id="PF11454">
    <property type="entry name" value="DUF3016"/>
    <property type="match status" value="1"/>
</dbReference>
<sequence length="184" mass="20180">MRRRPAPGRRTLGLCALAVALAGPAAAQEGARRAGEPGAGGPQVNVRYVAPERFTDAENRFGSGQSLRATLAEMTRILQDLGRRRLLPSETLDLSILDIDLAGFEQPGAILPTGLRVVRDATPPRIRLAYTLRRGRRVLAQGEDIVTDINFLLTSNPRFSSGPLYYERAVLRDWFARSFPEGRG</sequence>
<evidence type="ECO:0000256" key="1">
    <source>
        <dbReference type="SAM" id="SignalP"/>
    </source>
</evidence>
<proteinExistence type="predicted"/>
<dbReference type="EMBL" id="VZZJ01000018">
    <property type="protein sequence ID" value="KAB1071622.1"/>
    <property type="molecule type" value="Genomic_DNA"/>
</dbReference>
<dbReference type="RefSeq" id="WP_150965217.1">
    <property type="nucleotide sequence ID" value="NZ_VZZJ01000018.1"/>
</dbReference>
<gene>
    <name evidence="2" type="ORF">F6X51_18835</name>
</gene>
<feature type="signal peptide" evidence="1">
    <location>
        <begin position="1"/>
        <end position="27"/>
    </location>
</feature>
<comment type="caution">
    <text evidence="2">The sequence shown here is derived from an EMBL/GenBank/DDBJ whole genome shotgun (WGS) entry which is preliminary data.</text>
</comment>
<accession>A0A6N6MLR8</accession>
<keyword evidence="3" id="KW-1185">Reference proteome</keyword>
<name>A0A6N6MLR8_9HYPH</name>
<reference evidence="2 3" key="1">
    <citation type="submission" date="2019-09" db="EMBL/GenBank/DDBJ databases">
        <title>YIM 132548 draft genome.</title>
        <authorList>
            <person name="Jiang L."/>
        </authorList>
    </citation>
    <scope>NUCLEOTIDE SEQUENCE [LARGE SCALE GENOMIC DNA]</scope>
    <source>
        <strain evidence="2 3">YIM 132548</strain>
    </source>
</reference>
<dbReference type="InterPro" id="IPR021557">
    <property type="entry name" value="DUF3016"/>
</dbReference>
<feature type="chain" id="PRO_5026840908" evidence="1">
    <location>
        <begin position="28"/>
        <end position="184"/>
    </location>
</feature>
<evidence type="ECO:0000313" key="2">
    <source>
        <dbReference type="EMBL" id="KAB1071622.1"/>
    </source>
</evidence>
<evidence type="ECO:0000313" key="3">
    <source>
        <dbReference type="Proteomes" id="UP000441523"/>
    </source>
</evidence>
<organism evidence="2 3">
    <name type="scientific">Methylobacterium planeticum</name>
    <dbReference type="NCBI Taxonomy" id="2615211"/>
    <lineage>
        <taxon>Bacteria</taxon>
        <taxon>Pseudomonadati</taxon>
        <taxon>Pseudomonadota</taxon>
        <taxon>Alphaproteobacteria</taxon>
        <taxon>Hyphomicrobiales</taxon>
        <taxon>Methylobacteriaceae</taxon>
        <taxon>Methylobacterium</taxon>
    </lineage>
</organism>
<dbReference type="AlphaFoldDB" id="A0A6N6MLR8"/>
<keyword evidence="1" id="KW-0732">Signal</keyword>
<protein>
    <submittedName>
        <fullName evidence="2">DUF3016 domain-containing protein</fullName>
    </submittedName>
</protein>